<protein>
    <submittedName>
        <fullName evidence="2">Uncharacterized protein</fullName>
    </submittedName>
</protein>
<evidence type="ECO:0000256" key="1">
    <source>
        <dbReference type="SAM" id="MobiDB-lite"/>
    </source>
</evidence>
<feature type="compositionally biased region" description="Basic and acidic residues" evidence="1">
    <location>
        <begin position="36"/>
        <end position="57"/>
    </location>
</feature>
<evidence type="ECO:0000313" key="3">
    <source>
        <dbReference type="Proteomes" id="UP000656881"/>
    </source>
</evidence>
<reference evidence="3" key="1">
    <citation type="journal article" date="2019" name="Int. J. Syst. Evol. Microbiol.">
        <title>The Global Catalogue of Microorganisms (GCM) 10K type strain sequencing project: providing services to taxonomists for standard genome sequencing and annotation.</title>
        <authorList>
            <consortium name="The Broad Institute Genomics Platform"/>
            <consortium name="The Broad Institute Genome Sequencing Center for Infectious Disease"/>
            <person name="Wu L."/>
            <person name="Ma J."/>
        </authorList>
    </citation>
    <scope>NUCLEOTIDE SEQUENCE [LARGE SCALE GENOMIC DNA]</scope>
    <source>
        <strain evidence="3">CGMCC 4.7349</strain>
    </source>
</reference>
<proteinExistence type="predicted"/>
<accession>A0ABQ2LGM8</accession>
<dbReference type="EMBL" id="BMNG01000001">
    <property type="protein sequence ID" value="GGO33140.1"/>
    <property type="molecule type" value="Genomic_DNA"/>
</dbReference>
<comment type="caution">
    <text evidence="2">The sequence shown here is derived from an EMBL/GenBank/DDBJ whole genome shotgun (WGS) entry which is preliminary data.</text>
</comment>
<name>A0ABQ2LGM8_9ACTN</name>
<feature type="compositionally biased region" description="Pro residues" evidence="1">
    <location>
        <begin position="89"/>
        <end position="98"/>
    </location>
</feature>
<gene>
    <name evidence="2" type="ORF">GCM10012286_00310</name>
</gene>
<keyword evidence="3" id="KW-1185">Reference proteome</keyword>
<evidence type="ECO:0000313" key="2">
    <source>
        <dbReference type="EMBL" id="GGO33140.1"/>
    </source>
</evidence>
<dbReference type="Proteomes" id="UP000656881">
    <property type="component" value="Unassembled WGS sequence"/>
</dbReference>
<sequence length="125" mass="13467">MPAGPQHVGALGDLHVLDGTGKPLERDRTGVGGLLKPERAKADGSTDQNPKDPERQPQHPGHVLRFKHVTPHDHGSPPAPDNQNRDPTPEQPPQPAATPHPRIHGSKHAEHPISGPPIQHDEGPW</sequence>
<feature type="region of interest" description="Disordered" evidence="1">
    <location>
        <begin position="1"/>
        <end position="125"/>
    </location>
</feature>
<organism evidence="2 3">
    <name type="scientific">Streptomyces lasiicapitis</name>
    <dbReference type="NCBI Taxonomy" id="1923961"/>
    <lineage>
        <taxon>Bacteria</taxon>
        <taxon>Bacillati</taxon>
        <taxon>Actinomycetota</taxon>
        <taxon>Actinomycetes</taxon>
        <taxon>Kitasatosporales</taxon>
        <taxon>Streptomycetaceae</taxon>
        <taxon>Streptomyces</taxon>
    </lineage>
</organism>